<sequence>MTYSFDTSETFFLLIMASVRSCSVIAFASSIAGALRFSALKRELYLQHFKGCPARNAGPADGPKAEVSAQPESYVQLYKSASPKVKQMHKSQIICTSTAPLSL</sequence>
<reference evidence="3" key="1">
    <citation type="submission" date="2016-11" db="UniProtKB">
        <authorList>
            <consortium name="WormBaseParasite"/>
        </authorList>
    </citation>
    <scope>IDENTIFICATION</scope>
</reference>
<keyword evidence="1" id="KW-0812">Transmembrane</keyword>
<protein>
    <submittedName>
        <fullName evidence="3">Secreted protein</fullName>
    </submittedName>
</protein>
<evidence type="ECO:0000313" key="2">
    <source>
        <dbReference type="Proteomes" id="UP000095284"/>
    </source>
</evidence>
<dbReference type="WBParaSite" id="BXY_0302400.1">
    <property type="protein sequence ID" value="BXY_0302400.1"/>
    <property type="gene ID" value="BXY_0302400"/>
</dbReference>
<evidence type="ECO:0000256" key="1">
    <source>
        <dbReference type="SAM" id="Phobius"/>
    </source>
</evidence>
<keyword evidence="1" id="KW-0472">Membrane</keyword>
<proteinExistence type="predicted"/>
<evidence type="ECO:0000313" key="3">
    <source>
        <dbReference type="WBParaSite" id="BXY_0302400.1"/>
    </source>
</evidence>
<name>A0A1I7RQM9_BURXY</name>
<dbReference type="AlphaFoldDB" id="A0A1I7RQM9"/>
<organism evidence="2 3">
    <name type="scientific">Bursaphelenchus xylophilus</name>
    <name type="common">Pinewood nematode worm</name>
    <name type="synonym">Aphelenchoides xylophilus</name>
    <dbReference type="NCBI Taxonomy" id="6326"/>
    <lineage>
        <taxon>Eukaryota</taxon>
        <taxon>Metazoa</taxon>
        <taxon>Ecdysozoa</taxon>
        <taxon>Nematoda</taxon>
        <taxon>Chromadorea</taxon>
        <taxon>Rhabditida</taxon>
        <taxon>Tylenchina</taxon>
        <taxon>Tylenchomorpha</taxon>
        <taxon>Aphelenchoidea</taxon>
        <taxon>Aphelenchoididae</taxon>
        <taxon>Bursaphelenchus</taxon>
    </lineage>
</organism>
<accession>A0A1I7RQM9</accession>
<keyword evidence="1" id="KW-1133">Transmembrane helix</keyword>
<feature type="transmembrane region" description="Helical" evidence="1">
    <location>
        <begin position="12"/>
        <end position="35"/>
    </location>
</feature>
<dbReference type="Proteomes" id="UP000095284">
    <property type="component" value="Unplaced"/>
</dbReference>